<sequence>MPLQPRPDKVTRTKTAFERGQAKARVACYVDENCRLILEPLRDRLLSDFGVTVSTPSVHRALYGVPYSVTKLHKEKTTMNYTVSKTECKELIDTLNAHINTGNMCIFHGETNFNLYMEERLEDKFRVGDRATVDLPPTKAKNLRVQGGVSVAAFITHEGSIKNEEDARFIADLFLASLRSEEYRGFDSAKKVVSMMDNTPAHIGVEEQAFKVLTEDGIMNLARLTLLRLGLYSPMLNHMDVYWMSINAKMKHYLTKVIMK</sequence>
<evidence type="ECO:0000313" key="1">
    <source>
        <dbReference type="EMBL" id="POM78543.1"/>
    </source>
</evidence>
<keyword evidence="2" id="KW-1185">Reference proteome</keyword>
<dbReference type="GO" id="GO:0003676">
    <property type="term" value="F:nucleic acid binding"/>
    <property type="evidence" value="ECO:0007669"/>
    <property type="project" value="InterPro"/>
</dbReference>
<protein>
    <submittedName>
        <fullName evidence="1">Transposase</fullName>
    </submittedName>
</protein>
<proteinExistence type="predicted"/>
<dbReference type="Gene3D" id="3.30.420.10">
    <property type="entry name" value="Ribonuclease H-like superfamily/Ribonuclease H"/>
    <property type="match status" value="1"/>
</dbReference>
<dbReference type="OrthoDB" id="5977738at2759"/>
<gene>
    <name evidence="1" type="ORF">PHPALM_3919</name>
</gene>
<dbReference type="AlphaFoldDB" id="A0A2P4YL81"/>
<dbReference type="Proteomes" id="UP000237271">
    <property type="component" value="Unassembled WGS sequence"/>
</dbReference>
<dbReference type="EMBL" id="NCKW01001973">
    <property type="protein sequence ID" value="POM78543.1"/>
    <property type="molecule type" value="Genomic_DNA"/>
</dbReference>
<dbReference type="InterPro" id="IPR036397">
    <property type="entry name" value="RNaseH_sf"/>
</dbReference>
<evidence type="ECO:0000313" key="2">
    <source>
        <dbReference type="Proteomes" id="UP000237271"/>
    </source>
</evidence>
<organism evidence="1 2">
    <name type="scientific">Phytophthora palmivora</name>
    <dbReference type="NCBI Taxonomy" id="4796"/>
    <lineage>
        <taxon>Eukaryota</taxon>
        <taxon>Sar</taxon>
        <taxon>Stramenopiles</taxon>
        <taxon>Oomycota</taxon>
        <taxon>Peronosporomycetes</taxon>
        <taxon>Peronosporales</taxon>
        <taxon>Peronosporaceae</taxon>
        <taxon>Phytophthora</taxon>
    </lineage>
</organism>
<comment type="caution">
    <text evidence="1">The sequence shown here is derived from an EMBL/GenBank/DDBJ whole genome shotgun (WGS) entry which is preliminary data.</text>
</comment>
<reference evidence="1 2" key="1">
    <citation type="journal article" date="2017" name="Genome Biol. Evol.">
        <title>Phytophthora megakarya and P. palmivora, closely related causal agents of cacao black pod rot, underwent increases in genome sizes and gene numbers by different mechanisms.</title>
        <authorList>
            <person name="Ali S.S."/>
            <person name="Shao J."/>
            <person name="Lary D.J."/>
            <person name="Kronmiller B."/>
            <person name="Shen D."/>
            <person name="Strem M.D."/>
            <person name="Amoako-Attah I."/>
            <person name="Akrofi A.Y."/>
            <person name="Begoude B.A."/>
            <person name="Ten Hoopen G.M."/>
            <person name="Coulibaly K."/>
            <person name="Kebe B.I."/>
            <person name="Melnick R.L."/>
            <person name="Guiltinan M.J."/>
            <person name="Tyler B.M."/>
            <person name="Meinhardt L.W."/>
            <person name="Bailey B.A."/>
        </authorList>
    </citation>
    <scope>NUCLEOTIDE SEQUENCE [LARGE SCALE GENOMIC DNA]</scope>
    <source>
        <strain evidence="2">sbr112.9</strain>
    </source>
</reference>
<accession>A0A2P4YL81</accession>
<name>A0A2P4YL81_9STRA</name>